<proteinExistence type="predicted"/>
<dbReference type="EMBL" id="IACK01055819">
    <property type="protein sequence ID" value="LAA75485.1"/>
    <property type="molecule type" value="Transcribed_RNA"/>
</dbReference>
<accession>A0A2D4HU50</accession>
<reference evidence="1" key="1">
    <citation type="submission" date="2017-07" db="EMBL/GenBank/DDBJ databases">
        <authorList>
            <person name="Mikheyev A."/>
            <person name="Grau M."/>
        </authorList>
    </citation>
    <scope>NUCLEOTIDE SEQUENCE</scope>
    <source>
        <tissue evidence="1">Venom_gland</tissue>
    </source>
</reference>
<sequence>MPLFRTELRGVLEGEEVANASSPNTSLLSSPPPHSLSWCCNNTHHHLADNVQHRSTWKDNQGRWPKAIIACFFSGWGDTRLVGNSVGGKKAKTSLVVSRWAQDRAGKHLQIPGGGLSGQWLKESTWRTCSCAGPKISEHHY</sequence>
<organism evidence="1">
    <name type="scientific">Micrurus lemniscatus lemniscatus</name>
    <dbReference type="NCBI Taxonomy" id="129467"/>
    <lineage>
        <taxon>Eukaryota</taxon>
        <taxon>Metazoa</taxon>
        <taxon>Chordata</taxon>
        <taxon>Craniata</taxon>
        <taxon>Vertebrata</taxon>
        <taxon>Euteleostomi</taxon>
        <taxon>Lepidosauria</taxon>
        <taxon>Squamata</taxon>
        <taxon>Bifurcata</taxon>
        <taxon>Unidentata</taxon>
        <taxon>Episquamata</taxon>
        <taxon>Toxicofera</taxon>
        <taxon>Serpentes</taxon>
        <taxon>Colubroidea</taxon>
        <taxon>Elapidae</taxon>
        <taxon>Elapinae</taxon>
        <taxon>Micrurus</taxon>
    </lineage>
</organism>
<protein>
    <submittedName>
        <fullName evidence="1">Uncharacterized protein</fullName>
    </submittedName>
</protein>
<name>A0A2D4HU50_MICLE</name>
<dbReference type="AlphaFoldDB" id="A0A2D4HU50"/>
<evidence type="ECO:0000313" key="1">
    <source>
        <dbReference type="EMBL" id="LAA75485.1"/>
    </source>
</evidence>
<reference evidence="1" key="2">
    <citation type="submission" date="2017-11" db="EMBL/GenBank/DDBJ databases">
        <title>Coralsnake Venomics: Analyses of Venom Gland Transcriptomes and Proteomes of Six Brazilian Taxa.</title>
        <authorList>
            <person name="Aird S.D."/>
            <person name="Jorge da Silva N."/>
            <person name="Qiu L."/>
            <person name="Villar-Briones A."/>
            <person name="Aparecida-Saddi V."/>
            <person name="Campos-Telles M.P."/>
            <person name="Grau M."/>
            <person name="Mikheyev A.S."/>
        </authorList>
    </citation>
    <scope>NUCLEOTIDE SEQUENCE</scope>
    <source>
        <tissue evidence="1">Venom_gland</tissue>
    </source>
</reference>